<evidence type="ECO:0000313" key="2">
    <source>
        <dbReference type="WBParaSite" id="L893_g26892.t1"/>
    </source>
</evidence>
<dbReference type="Proteomes" id="UP000095287">
    <property type="component" value="Unplaced"/>
</dbReference>
<evidence type="ECO:0000313" key="1">
    <source>
        <dbReference type="Proteomes" id="UP000095287"/>
    </source>
</evidence>
<protein>
    <submittedName>
        <fullName evidence="2">Integrase catalytic domain-containing protein</fullName>
    </submittedName>
</protein>
<proteinExistence type="predicted"/>
<sequence>MELERGPLKELKSVTSDQGRQYISDLFDSLTTFGDDWDEYIDLTIFARNSSVISSIQLIHCRYPFSCTLFTRCALTT</sequence>
<keyword evidence="1" id="KW-1185">Reference proteome</keyword>
<name>A0A1I7ZJS5_9BILA</name>
<reference evidence="2" key="1">
    <citation type="submission" date="2016-11" db="UniProtKB">
        <authorList>
            <consortium name="WormBaseParasite"/>
        </authorList>
    </citation>
    <scope>IDENTIFICATION</scope>
</reference>
<dbReference type="WBParaSite" id="L893_g26892.t1">
    <property type="protein sequence ID" value="L893_g26892.t1"/>
    <property type="gene ID" value="L893_g26892"/>
</dbReference>
<organism evidence="1 2">
    <name type="scientific">Steinernema glaseri</name>
    <dbReference type="NCBI Taxonomy" id="37863"/>
    <lineage>
        <taxon>Eukaryota</taxon>
        <taxon>Metazoa</taxon>
        <taxon>Ecdysozoa</taxon>
        <taxon>Nematoda</taxon>
        <taxon>Chromadorea</taxon>
        <taxon>Rhabditida</taxon>
        <taxon>Tylenchina</taxon>
        <taxon>Panagrolaimomorpha</taxon>
        <taxon>Strongyloidoidea</taxon>
        <taxon>Steinernematidae</taxon>
        <taxon>Steinernema</taxon>
    </lineage>
</organism>
<accession>A0A1I7ZJS5</accession>
<dbReference type="AlphaFoldDB" id="A0A1I7ZJS5"/>